<dbReference type="EMBL" id="LHXM01000007">
    <property type="protein sequence ID" value="KXA91883.1"/>
    <property type="molecule type" value="Genomic_DNA"/>
</dbReference>
<gene>
    <name evidence="2" type="ORF">AKJ63_00495</name>
</gene>
<feature type="region of interest" description="Disordered" evidence="1">
    <location>
        <begin position="46"/>
        <end position="74"/>
    </location>
</feature>
<comment type="caution">
    <text evidence="2">The sequence shown here is derived from an EMBL/GenBank/DDBJ whole genome shotgun (WGS) entry which is preliminary data.</text>
</comment>
<dbReference type="AlphaFoldDB" id="A0A133UCF9"/>
<protein>
    <submittedName>
        <fullName evidence="2">Uncharacterized protein</fullName>
    </submittedName>
</protein>
<sequence length="96" mass="11336">MIPEGLQEKLPNGLWCGKIRNLYGPRFRRKWARRIRLVLFSRRKGKMRGRGRPSAPEAAQVEAQPNRGNRLIKGRNRHPWAFYLPEKERNLKEGAF</sequence>
<evidence type="ECO:0000313" key="2">
    <source>
        <dbReference type="EMBL" id="KXA91883.1"/>
    </source>
</evidence>
<name>A0A133UCF9_9EURY</name>
<accession>A0A133UCF9</accession>
<dbReference type="Proteomes" id="UP000070195">
    <property type="component" value="Unassembled WGS sequence"/>
</dbReference>
<evidence type="ECO:0000256" key="1">
    <source>
        <dbReference type="SAM" id="MobiDB-lite"/>
    </source>
</evidence>
<organism evidence="2 3">
    <name type="scientific">candidate division MSBL1 archaeon SCGC-AAA259D18</name>
    <dbReference type="NCBI Taxonomy" id="1698262"/>
    <lineage>
        <taxon>Archaea</taxon>
        <taxon>Methanobacteriati</taxon>
        <taxon>Methanobacteriota</taxon>
        <taxon>candidate division MSBL1</taxon>
    </lineage>
</organism>
<keyword evidence="3" id="KW-1185">Reference proteome</keyword>
<reference evidence="2 3" key="1">
    <citation type="journal article" date="2016" name="Sci. Rep.">
        <title>Metabolic traits of an uncultured archaeal lineage -MSBL1- from brine pools of the Red Sea.</title>
        <authorList>
            <person name="Mwirichia R."/>
            <person name="Alam I."/>
            <person name="Rashid M."/>
            <person name="Vinu M."/>
            <person name="Ba-Alawi W."/>
            <person name="Anthony Kamau A."/>
            <person name="Kamanda Ngugi D."/>
            <person name="Goker M."/>
            <person name="Klenk H.P."/>
            <person name="Bajic V."/>
            <person name="Stingl U."/>
        </authorList>
    </citation>
    <scope>NUCLEOTIDE SEQUENCE [LARGE SCALE GENOMIC DNA]</scope>
    <source>
        <strain evidence="2">SCGC-AAA259D18</strain>
    </source>
</reference>
<proteinExistence type="predicted"/>
<evidence type="ECO:0000313" key="3">
    <source>
        <dbReference type="Proteomes" id="UP000070195"/>
    </source>
</evidence>